<dbReference type="PANTHER" id="PTHR16127:SF13">
    <property type="entry name" value="GH01188P"/>
    <property type="match status" value="1"/>
</dbReference>
<name>A0ABD1EHR2_HYPHA</name>
<proteinExistence type="inferred from homology"/>
<evidence type="ECO:0000256" key="1">
    <source>
        <dbReference type="ARBA" id="ARBA00009550"/>
    </source>
</evidence>
<feature type="region of interest" description="Disordered" evidence="3">
    <location>
        <begin position="1"/>
        <end position="28"/>
    </location>
</feature>
<keyword evidence="2" id="KW-0175">Coiled coil</keyword>
<dbReference type="Pfam" id="PF09728">
    <property type="entry name" value="Taxilin"/>
    <property type="match status" value="1"/>
</dbReference>
<accession>A0ABD1EHR2</accession>
<dbReference type="Gene3D" id="1.10.287.1490">
    <property type="match status" value="1"/>
</dbReference>
<evidence type="ECO:0008006" key="6">
    <source>
        <dbReference type="Google" id="ProtNLM"/>
    </source>
</evidence>
<organism evidence="4 5">
    <name type="scientific">Hypothenemus hampei</name>
    <name type="common">Coffee berry borer</name>
    <dbReference type="NCBI Taxonomy" id="57062"/>
    <lineage>
        <taxon>Eukaryota</taxon>
        <taxon>Metazoa</taxon>
        <taxon>Ecdysozoa</taxon>
        <taxon>Arthropoda</taxon>
        <taxon>Hexapoda</taxon>
        <taxon>Insecta</taxon>
        <taxon>Pterygota</taxon>
        <taxon>Neoptera</taxon>
        <taxon>Endopterygota</taxon>
        <taxon>Coleoptera</taxon>
        <taxon>Polyphaga</taxon>
        <taxon>Cucujiformia</taxon>
        <taxon>Curculionidae</taxon>
        <taxon>Scolytinae</taxon>
        <taxon>Hypothenemus</taxon>
    </lineage>
</organism>
<evidence type="ECO:0000256" key="3">
    <source>
        <dbReference type="SAM" id="MobiDB-lite"/>
    </source>
</evidence>
<protein>
    <recommendedName>
        <fullName evidence="6">Alpha-taxilin</fullName>
    </recommendedName>
</protein>
<evidence type="ECO:0000256" key="2">
    <source>
        <dbReference type="SAM" id="Coils"/>
    </source>
</evidence>
<keyword evidence="5" id="KW-1185">Reference proteome</keyword>
<dbReference type="PANTHER" id="PTHR16127">
    <property type="entry name" value="TAXILIN"/>
    <property type="match status" value="1"/>
</dbReference>
<evidence type="ECO:0000313" key="4">
    <source>
        <dbReference type="EMBL" id="KAL1493189.1"/>
    </source>
</evidence>
<comment type="caution">
    <text evidence="4">The sequence shown here is derived from an EMBL/GenBank/DDBJ whole genome shotgun (WGS) entry which is preliminary data.</text>
</comment>
<comment type="similarity">
    <text evidence="1">Belongs to the taxilin family.</text>
</comment>
<dbReference type="EMBL" id="JBDJPC010000008">
    <property type="protein sequence ID" value="KAL1493189.1"/>
    <property type="molecule type" value="Genomic_DNA"/>
</dbReference>
<feature type="compositionally biased region" description="Basic and acidic residues" evidence="3">
    <location>
        <begin position="19"/>
        <end position="28"/>
    </location>
</feature>
<dbReference type="Proteomes" id="UP001566132">
    <property type="component" value="Unassembled WGS sequence"/>
</dbReference>
<sequence>MSEDTLAVSSTAAGVTKKKKDDKYRKRDPRSWENIMKAVANMSSEDKQQYLEKVYNELYNENRQTVINLQSREKQYTQCVKEHEKDRSELSKSILARGQLESLCRELQKQNKLIKEENVARIKEEEDRRRDVANSFTERLNALTSLITESKDNSNKVKEDNFVLAEKLSKLYDQYQQRESHLETMSKQLDLQNKLAETQAKKVEIEQEAERQTFLAQKKALEMRLEQYDREVALLQEKNKGLEAQVEIYKSQYTDFETTMSKSNRVFDTFKEEMHKMGKQLQTLETERNDLKKRWQSSVNSLIALSEKHMALSTEQVTLEKKLAMLQKLCRQLQEDRSAFLKQLKDHGIEPIVPTVQAKGDECTNGEGTAEKVCESSQINGDVEKVVEEIQESN</sequence>
<gene>
    <name evidence="4" type="ORF">ABEB36_011292</name>
</gene>
<dbReference type="AlphaFoldDB" id="A0ABD1EHR2"/>
<dbReference type="InterPro" id="IPR026183">
    <property type="entry name" value="Taxilin_fam"/>
</dbReference>
<evidence type="ECO:0000313" key="5">
    <source>
        <dbReference type="Proteomes" id="UP001566132"/>
    </source>
</evidence>
<feature type="coiled-coil region" evidence="2">
    <location>
        <begin position="186"/>
        <end position="336"/>
    </location>
</feature>
<reference evidence="4 5" key="1">
    <citation type="submission" date="2024-05" db="EMBL/GenBank/DDBJ databases">
        <title>Genetic variation in Jamaican populations of the coffee berry borer (Hypothenemus hampei).</title>
        <authorList>
            <person name="Errbii M."/>
            <person name="Myrie A."/>
        </authorList>
    </citation>
    <scope>NUCLEOTIDE SEQUENCE [LARGE SCALE GENOMIC DNA]</scope>
    <source>
        <strain evidence="4">JA-Hopewell-2020-01-JO</strain>
        <tissue evidence="4">Whole body</tissue>
    </source>
</reference>